<organism evidence="2">
    <name type="scientific">Tanacetum cinerariifolium</name>
    <name type="common">Dalmatian daisy</name>
    <name type="synonym">Chrysanthemum cinerariifolium</name>
    <dbReference type="NCBI Taxonomy" id="118510"/>
    <lineage>
        <taxon>Eukaryota</taxon>
        <taxon>Viridiplantae</taxon>
        <taxon>Streptophyta</taxon>
        <taxon>Embryophyta</taxon>
        <taxon>Tracheophyta</taxon>
        <taxon>Spermatophyta</taxon>
        <taxon>Magnoliopsida</taxon>
        <taxon>eudicotyledons</taxon>
        <taxon>Gunneridae</taxon>
        <taxon>Pentapetalae</taxon>
        <taxon>asterids</taxon>
        <taxon>campanulids</taxon>
        <taxon>Asterales</taxon>
        <taxon>Asteraceae</taxon>
        <taxon>Asteroideae</taxon>
        <taxon>Anthemideae</taxon>
        <taxon>Anthemidinae</taxon>
        <taxon>Tanacetum</taxon>
    </lineage>
</organism>
<evidence type="ECO:0000256" key="1">
    <source>
        <dbReference type="SAM" id="MobiDB-lite"/>
    </source>
</evidence>
<gene>
    <name evidence="2" type="ORF">Tci_044473</name>
</gene>
<feature type="compositionally biased region" description="Polar residues" evidence="1">
    <location>
        <begin position="135"/>
        <end position="148"/>
    </location>
</feature>
<proteinExistence type="predicted"/>
<feature type="region of interest" description="Disordered" evidence="1">
    <location>
        <begin position="127"/>
        <end position="156"/>
    </location>
</feature>
<dbReference type="EMBL" id="BKCJ010006504">
    <property type="protein sequence ID" value="GEU72495.1"/>
    <property type="molecule type" value="Genomic_DNA"/>
</dbReference>
<sequence>MYHDLYLCVKTLAERENVGFDLARPLPLFHRRPPTKDVGLRLSDSHTVMSVKDFITNQTCKLSQEDFNDFLSLYPVPSEYHVILPKSNLTIFYAPPRYVGLYTHSFYLINLRLPLTEFFYEVGSSRPPVKRKLASGSSTSRATHAKTSSSKDDAPFLTVSDDDEGLPDVLELKDTNACHIKIFSINPVAWKNHLDNHIDLELLDLHDCCYARQVVVDNGMNKRREVVSKVVPYDAIELVHSGDMGSLVGKLVSSAIVYGRCRAFEQVAGMKEPFGLSKVNGYHSFYKKDHTQASNDLATTTFPWLDEFVVDPSAPIEALLPKKPSTLQRPTPSRNQVPLVSSQRATPSSVLAFNLMSPPTDASVVKP</sequence>
<evidence type="ECO:0000313" key="2">
    <source>
        <dbReference type="EMBL" id="GEU72495.1"/>
    </source>
</evidence>
<protein>
    <submittedName>
        <fullName evidence="2">Uncharacterized protein</fullName>
    </submittedName>
</protein>
<accession>A0A6L2MJR8</accession>
<comment type="caution">
    <text evidence="2">The sequence shown here is derived from an EMBL/GenBank/DDBJ whole genome shotgun (WGS) entry which is preliminary data.</text>
</comment>
<reference evidence="2" key="1">
    <citation type="journal article" date="2019" name="Sci. Rep.">
        <title>Draft genome of Tanacetum cinerariifolium, the natural source of mosquito coil.</title>
        <authorList>
            <person name="Yamashiro T."/>
            <person name="Shiraishi A."/>
            <person name="Satake H."/>
            <person name="Nakayama K."/>
        </authorList>
    </citation>
    <scope>NUCLEOTIDE SEQUENCE</scope>
</reference>
<dbReference type="AlphaFoldDB" id="A0A6L2MJR8"/>
<name>A0A6L2MJR8_TANCI</name>